<evidence type="ECO:0000256" key="8">
    <source>
        <dbReference type="ARBA" id="ARBA00022840"/>
    </source>
</evidence>
<dbReference type="PROSITE" id="PS00108">
    <property type="entry name" value="PROTEIN_KINASE_ST"/>
    <property type="match status" value="1"/>
</dbReference>
<dbReference type="PROSITE" id="PS50011">
    <property type="entry name" value="PROTEIN_KINASE_DOM"/>
    <property type="match status" value="1"/>
</dbReference>
<evidence type="ECO:0000256" key="10">
    <source>
        <dbReference type="ARBA" id="ARBA00054261"/>
    </source>
</evidence>
<dbReference type="CDD" id="cd14066">
    <property type="entry name" value="STKc_IRAK"/>
    <property type="match status" value="1"/>
</dbReference>
<evidence type="ECO:0000256" key="5">
    <source>
        <dbReference type="ARBA" id="ARBA00022679"/>
    </source>
</evidence>
<dbReference type="OrthoDB" id="4062651at2759"/>
<dbReference type="FunFam" id="1.10.510.10:FF:000032">
    <property type="entry name" value="Serine/threonine-protein kinase PBS1"/>
    <property type="match status" value="1"/>
</dbReference>
<keyword evidence="8 11" id="KW-0067">ATP-binding</keyword>
<comment type="similarity">
    <text evidence="12">Belongs to the protein kinase superfamily.</text>
</comment>
<proteinExistence type="inferred from homology"/>
<evidence type="ECO:0000256" key="7">
    <source>
        <dbReference type="ARBA" id="ARBA00022777"/>
    </source>
</evidence>
<name>A0A8T2Q8S4_CERRI</name>
<keyword evidence="7" id="KW-0418">Kinase</keyword>
<dbReference type="Gene3D" id="1.10.510.10">
    <property type="entry name" value="Transferase(Phosphotransferase) domain 1"/>
    <property type="match status" value="1"/>
</dbReference>
<feature type="binding site" evidence="11">
    <location>
        <position position="108"/>
    </location>
    <ligand>
        <name>ATP</name>
        <dbReference type="ChEBI" id="CHEBI:30616"/>
    </ligand>
</feature>
<dbReference type="Proteomes" id="UP000825935">
    <property type="component" value="Chromosome 37"/>
</dbReference>
<dbReference type="InterPro" id="IPR011009">
    <property type="entry name" value="Kinase-like_dom_sf"/>
</dbReference>
<keyword evidence="6 11" id="KW-0547">Nucleotide-binding</keyword>
<feature type="compositionally biased region" description="Low complexity" evidence="13">
    <location>
        <begin position="356"/>
        <end position="366"/>
    </location>
</feature>
<gene>
    <name evidence="15" type="ORF">KP509_37G049200</name>
</gene>
<evidence type="ECO:0000313" key="16">
    <source>
        <dbReference type="Proteomes" id="UP000825935"/>
    </source>
</evidence>
<evidence type="ECO:0000259" key="14">
    <source>
        <dbReference type="PROSITE" id="PS50011"/>
    </source>
</evidence>
<dbReference type="Gene3D" id="3.30.200.20">
    <property type="entry name" value="Phosphorylase Kinase, domain 1"/>
    <property type="match status" value="1"/>
</dbReference>
<feature type="region of interest" description="Disordered" evidence="13">
    <location>
        <begin position="353"/>
        <end position="433"/>
    </location>
</feature>
<comment type="function">
    <text evidence="10">May be involved in plant defense signaling.</text>
</comment>
<comment type="caution">
    <text evidence="15">The sequence shown here is derived from an EMBL/GenBank/DDBJ whole genome shotgun (WGS) entry which is preliminary data.</text>
</comment>
<feature type="domain" description="Protein kinase" evidence="14">
    <location>
        <begin position="69"/>
        <end position="353"/>
    </location>
</feature>
<keyword evidence="5" id="KW-0808">Transferase</keyword>
<dbReference type="GO" id="GO:0005886">
    <property type="term" value="C:plasma membrane"/>
    <property type="evidence" value="ECO:0007669"/>
    <property type="project" value="UniProtKB-ARBA"/>
</dbReference>
<evidence type="ECO:0000256" key="2">
    <source>
        <dbReference type="ARBA" id="ARBA00004308"/>
    </source>
</evidence>
<dbReference type="EC" id="2.7.11.1" evidence="3"/>
<dbReference type="InterPro" id="IPR050823">
    <property type="entry name" value="Plant_Ser_Thr_Prot_Kinase"/>
</dbReference>
<evidence type="ECO:0000256" key="6">
    <source>
        <dbReference type="ARBA" id="ARBA00022741"/>
    </source>
</evidence>
<keyword evidence="16" id="KW-1185">Reference proteome</keyword>
<comment type="subcellular location">
    <subcellularLocation>
        <location evidence="1">Cell envelope</location>
    </subcellularLocation>
    <subcellularLocation>
        <location evidence="2">Endomembrane system</location>
    </subcellularLocation>
</comment>
<dbReference type="GO" id="GO:0004674">
    <property type="term" value="F:protein serine/threonine kinase activity"/>
    <property type="evidence" value="ECO:0007669"/>
    <property type="project" value="UniProtKB-KW"/>
</dbReference>
<dbReference type="InterPro" id="IPR001245">
    <property type="entry name" value="Ser-Thr/Tyr_kinase_cat_dom"/>
</dbReference>
<dbReference type="AlphaFoldDB" id="A0A8T2Q8S4"/>
<evidence type="ECO:0000256" key="13">
    <source>
        <dbReference type="SAM" id="MobiDB-lite"/>
    </source>
</evidence>
<dbReference type="Pfam" id="PF07714">
    <property type="entry name" value="PK_Tyr_Ser-Thr"/>
    <property type="match status" value="1"/>
</dbReference>
<accession>A0A8T2Q8S4</accession>
<keyword evidence="4 12" id="KW-0723">Serine/threonine-protein kinase</keyword>
<dbReference type="GO" id="GO:0012505">
    <property type="term" value="C:endomembrane system"/>
    <property type="evidence" value="ECO:0007669"/>
    <property type="project" value="UniProtKB-SubCell"/>
</dbReference>
<evidence type="ECO:0000313" key="15">
    <source>
        <dbReference type="EMBL" id="KAH7280028.1"/>
    </source>
</evidence>
<sequence length="433" mass="47322">MGNCVTAQVRHVSGASQGSRTLAGSGRGQKGNVGDNGEREDLVPAVALTQQFVPHAFTYADLKQATRNFRPDTLLGEGGFGSVFKGNIDERTFQPARVGQGMLVAVKKLNKDSLQGDKEWLAELKYLGALRHPNVVKLFGYCCEGDHRLLVYEFFPRGSLENHLFGRSGHTLPWNTRLKIAVDAAKGLTFLHNAKIPVIYRDFKSSNILLDSEFNAKLSDFGLAKDGPTGDKTHVTTQVLGTYGYAAPEYVATGKLTPKSDVYGFGVVLLEILTGKRAVDKARNGGEINLVEWATPYLIDKRKWSRVLDQRLDGQYSFKGAHIAANVSLQCLCSDPKLRPTMQDVLESLQPLVDPKASASARSSSKSKGKSPYNTPNRDRKDINVSKQGHEVDADAKPTIAFKLPSPTHDASKLQKQDPSVCPSPTASPLRMK</sequence>
<dbReference type="InterPro" id="IPR008271">
    <property type="entry name" value="Ser/Thr_kinase_AS"/>
</dbReference>
<dbReference type="PROSITE" id="PS00107">
    <property type="entry name" value="PROTEIN_KINASE_ATP"/>
    <property type="match status" value="1"/>
</dbReference>
<organism evidence="15 16">
    <name type="scientific">Ceratopteris richardii</name>
    <name type="common">Triangle waterfern</name>
    <dbReference type="NCBI Taxonomy" id="49495"/>
    <lineage>
        <taxon>Eukaryota</taxon>
        <taxon>Viridiplantae</taxon>
        <taxon>Streptophyta</taxon>
        <taxon>Embryophyta</taxon>
        <taxon>Tracheophyta</taxon>
        <taxon>Polypodiopsida</taxon>
        <taxon>Polypodiidae</taxon>
        <taxon>Polypodiales</taxon>
        <taxon>Pteridineae</taxon>
        <taxon>Pteridaceae</taxon>
        <taxon>Parkerioideae</taxon>
        <taxon>Ceratopteris</taxon>
    </lineage>
</organism>
<keyword evidence="9" id="KW-0472">Membrane</keyword>
<evidence type="ECO:0000256" key="12">
    <source>
        <dbReference type="RuleBase" id="RU000304"/>
    </source>
</evidence>
<feature type="compositionally biased region" description="Basic and acidic residues" evidence="13">
    <location>
        <begin position="377"/>
        <end position="396"/>
    </location>
</feature>
<evidence type="ECO:0000256" key="11">
    <source>
        <dbReference type="PROSITE-ProRule" id="PRU10141"/>
    </source>
</evidence>
<dbReference type="InterPro" id="IPR000719">
    <property type="entry name" value="Prot_kinase_dom"/>
</dbReference>
<dbReference type="PANTHER" id="PTHR45621">
    <property type="entry name" value="OS01G0588500 PROTEIN-RELATED"/>
    <property type="match status" value="1"/>
</dbReference>
<reference evidence="15" key="1">
    <citation type="submission" date="2021-08" db="EMBL/GenBank/DDBJ databases">
        <title>WGS assembly of Ceratopteris richardii.</title>
        <authorList>
            <person name="Marchant D.B."/>
            <person name="Chen G."/>
            <person name="Jenkins J."/>
            <person name="Shu S."/>
            <person name="Leebens-Mack J."/>
            <person name="Grimwood J."/>
            <person name="Schmutz J."/>
            <person name="Soltis P."/>
            <person name="Soltis D."/>
            <person name="Chen Z.-H."/>
        </authorList>
    </citation>
    <scope>NUCLEOTIDE SEQUENCE</scope>
    <source>
        <strain evidence="15">Whitten #5841</strain>
        <tissue evidence="15">Leaf</tissue>
    </source>
</reference>
<dbReference type="EMBL" id="CM035442">
    <property type="protein sequence ID" value="KAH7280028.1"/>
    <property type="molecule type" value="Genomic_DNA"/>
</dbReference>
<feature type="region of interest" description="Disordered" evidence="13">
    <location>
        <begin position="15"/>
        <end position="38"/>
    </location>
</feature>
<dbReference type="SUPFAM" id="SSF56112">
    <property type="entry name" value="Protein kinase-like (PK-like)"/>
    <property type="match status" value="1"/>
</dbReference>
<evidence type="ECO:0000256" key="9">
    <source>
        <dbReference type="ARBA" id="ARBA00023136"/>
    </source>
</evidence>
<evidence type="ECO:0000256" key="4">
    <source>
        <dbReference type="ARBA" id="ARBA00022527"/>
    </source>
</evidence>
<dbReference type="GO" id="GO:0005524">
    <property type="term" value="F:ATP binding"/>
    <property type="evidence" value="ECO:0007669"/>
    <property type="project" value="UniProtKB-UniRule"/>
</dbReference>
<evidence type="ECO:0000256" key="1">
    <source>
        <dbReference type="ARBA" id="ARBA00004196"/>
    </source>
</evidence>
<dbReference type="FunFam" id="3.30.200.20:FF:000228">
    <property type="entry name" value="Serine/threonine-protein kinase BIK1"/>
    <property type="match status" value="1"/>
</dbReference>
<dbReference type="InterPro" id="IPR017441">
    <property type="entry name" value="Protein_kinase_ATP_BS"/>
</dbReference>
<protein>
    <recommendedName>
        <fullName evidence="3">non-specific serine/threonine protein kinase</fullName>
        <ecNumber evidence="3">2.7.11.1</ecNumber>
    </recommendedName>
</protein>
<evidence type="ECO:0000256" key="3">
    <source>
        <dbReference type="ARBA" id="ARBA00012513"/>
    </source>
</evidence>